<evidence type="ECO:0000256" key="1">
    <source>
        <dbReference type="SAM" id="Phobius"/>
    </source>
</evidence>
<dbReference type="AlphaFoldDB" id="A0A7W7SW67"/>
<evidence type="ECO:0000313" key="3">
    <source>
        <dbReference type="Proteomes" id="UP000578819"/>
    </source>
</evidence>
<name>A0A7W7SW67_9ACTN</name>
<keyword evidence="1" id="KW-0812">Transmembrane</keyword>
<keyword evidence="3" id="KW-1185">Reference proteome</keyword>
<protein>
    <recommendedName>
        <fullName evidence="4">Secreted protein</fullName>
    </recommendedName>
</protein>
<accession>A0A7W7SW67</accession>
<dbReference type="EMBL" id="JACHJW010000001">
    <property type="protein sequence ID" value="MBB4961988.1"/>
    <property type="molecule type" value="Genomic_DNA"/>
</dbReference>
<gene>
    <name evidence="2" type="ORF">FHR38_005721</name>
</gene>
<feature type="transmembrane region" description="Helical" evidence="1">
    <location>
        <begin position="234"/>
        <end position="254"/>
    </location>
</feature>
<evidence type="ECO:0008006" key="4">
    <source>
        <dbReference type="Google" id="ProtNLM"/>
    </source>
</evidence>
<feature type="transmembrane region" description="Helical" evidence="1">
    <location>
        <begin position="403"/>
        <end position="424"/>
    </location>
</feature>
<comment type="caution">
    <text evidence="2">The sequence shown here is derived from an EMBL/GenBank/DDBJ whole genome shotgun (WGS) entry which is preliminary data.</text>
</comment>
<dbReference type="Proteomes" id="UP000578819">
    <property type="component" value="Unassembled WGS sequence"/>
</dbReference>
<feature type="transmembrane region" description="Helical" evidence="1">
    <location>
        <begin position="203"/>
        <end position="222"/>
    </location>
</feature>
<proteinExistence type="predicted"/>
<organism evidence="2 3">
    <name type="scientific">Micromonospora polyrhachis</name>
    <dbReference type="NCBI Taxonomy" id="1282883"/>
    <lineage>
        <taxon>Bacteria</taxon>
        <taxon>Bacillati</taxon>
        <taxon>Actinomycetota</taxon>
        <taxon>Actinomycetes</taxon>
        <taxon>Micromonosporales</taxon>
        <taxon>Micromonosporaceae</taxon>
        <taxon>Micromonospora</taxon>
    </lineage>
</organism>
<dbReference type="RefSeq" id="WP_184537898.1">
    <property type="nucleotide sequence ID" value="NZ_JACHJW010000001.1"/>
</dbReference>
<keyword evidence="1" id="KW-0472">Membrane</keyword>
<keyword evidence="1" id="KW-1133">Transmembrane helix</keyword>
<evidence type="ECO:0000313" key="2">
    <source>
        <dbReference type="EMBL" id="MBB4961988.1"/>
    </source>
</evidence>
<reference evidence="2 3" key="1">
    <citation type="submission" date="2020-08" db="EMBL/GenBank/DDBJ databases">
        <title>Sequencing the genomes of 1000 actinobacteria strains.</title>
        <authorList>
            <person name="Klenk H.-P."/>
        </authorList>
    </citation>
    <scope>NUCLEOTIDE SEQUENCE [LARGE SCALE GENOMIC DNA]</scope>
    <source>
        <strain evidence="2 3">DSM 45886</strain>
    </source>
</reference>
<sequence length="430" mass="46885">MNIHQPPRRRLGRLRLVLAPTPSRMLLIGLVLVLLFAVTAIIGGLATSASVNAGREMVTSAARMSANAQALYRSLAEADAAATGRFLAPPDSGQRGELDGRYQRALSEVRRLLGESAGYVGADPDRSASLARIANQLPVYVDLIEKAQGLASEPRTEPKRALLGAAYLRQASGYLRDILLRAAERLWGEETARLREARRGGQLALAGSIGITLATLGALWWSQRWLRNRTRRRISPGLALATAAMIGTVGWLAVSWRHWPQADERLSVAGEQLDEHWELIRIQRGALQARADDNLRLGGNSNQFSMAEMQERFRESAGCAGTDEPDLASMTRLINAWCTAQTNDIHERELVGEHALAVTAALPQGSVATAFEAYDAELTRKIDERGDVIYRELAHTPSSPDSMGSVVLVLCLIATVGVAVGVWTRVREYQ</sequence>